<keyword evidence="2" id="KW-0489">Methyltransferase</keyword>
<dbReference type="GO" id="GO:0008168">
    <property type="term" value="F:methyltransferase activity"/>
    <property type="evidence" value="ECO:0007669"/>
    <property type="project" value="UniProtKB-KW"/>
</dbReference>
<dbReference type="GO" id="GO:0032259">
    <property type="term" value="P:methylation"/>
    <property type="evidence" value="ECO:0007669"/>
    <property type="project" value="UniProtKB-KW"/>
</dbReference>
<organism evidence="2 3">
    <name type="scientific">Kibdelosporangium banguiense</name>
    <dbReference type="NCBI Taxonomy" id="1365924"/>
    <lineage>
        <taxon>Bacteria</taxon>
        <taxon>Bacillati</taxon>
        <taxon>Actinomycetota</taxon>
        <taxon>Actinomycetes</taxon>
        <taxon>Pseudonocardiales</taxon>
        <taxon>Pseudonocardiaceae</taxon>
        <taxon>Kibdelosporangium</taxon>
    </lineage>
</organism>
<reference evidence="2 3" key="1">
    <citation type="submission" date="2021-03" db="EMBL/GenBank/DDBJ databases">
        <title>Sequencing the genomes of 1000 actinobacteria strains.</title>
        <authorList>
            <person name="Klenk H.-P."/>
        </authorList>
    </citation>
    <scope>NUCLEOTIDE SEQUENCE [LARGE SCALE GENOMIC DNA]</scope>
    <source>
        <strain evidence="2 3">DSM 46670</strain>
    </source>
</reference>
<keyword evidence="2" id="KW-0808">Transferase</keyword>
<proteinExistence type="predicted"/>
<comment type="caution">
    <text evidence="2">The sequence shown here is derived from an EMBL/GenBank/DDBJ whole genome shotgun (WGS) entry which is preliminary data.</text>
</comment>
<sequence>MVADSSAREQVLAGILREVAEQRDAAQEEADPVTRERMLRHARSREDLAEEEAEAVAADIADNEQTAPLPRHCR</sequence>
<dbReference type="Proteomes" id="UP001519332">
    <property type="component" value="Unassembled WGS sequence"/>
</dbReference>
<evidence type="ECO:0000313" key="3">
    <source>
        <dbReference type="Proteomes" id="UP001519332"/>
    </source>
</evidence>
<keyword evidence="3" id="KW-1185">Reference proteome</keyword>
<protein>
    <submittedName>
        <fullName evidence="2">Precorrin-2 methylase</fullName>
    </submittedName>
</protein>
<evidence type="ECO:0000313" key="2">
    <source>
        <dbReference type="EMBL" id="MBP2323844.1"/>
    </source>
</evidence>
<dbReference type="EMBL" id="JAGINW010000001">
    <property type="protein sequence ID" value="MBP2323844.1"/>
    <property type="molecule type" value="Genomic_DNA"/>
</dbReference>
<feature type="compositionally biased region" description="Low complexity" evidence="1">
    <location>
        <begin position="55"/>
        <end position="64"/>
    </location>
</feature>
<gene>
    <name evidence="2" type="ORF">JOF56_004229</name>
</gene>
<dbReference type="RefSeq" id="WP_209640779.1">
    <property type="nucleotide sequence ID" value="NZ_JAGINW010000001.1"/>
</dbReference>
<evidence type="ECO:0000256" key="1">
    <source>
        <dbReference type="SAM" id="MobiDB-lite"/>
    </source>
</evidence>
<name>A0ABS4TIJ8_9PSEU</name>
<feature type="region of interest" description="Disordered" evidence="1">
    <location>
        <begin position="43"/>
        <end position="74"/>
    </location>
</feature>
<accession>A0ABS4TIJ8</accession>